<evidence type="ECO:0000256" key="2">
    <source>
        <dbReference type="ARBA" id="ARBA00004141"/>
    </source>
</evidence>
<dbReference type="GO" id="GO:0046872">
    <property type="term" value="F:metal ion binding"/>
    <property type="evidence" value="ECO:0007669"/>
    <property type="project" value="UniProtKB-KW"/>
</dbReference>
<evidence type="ECO:0000256" key="12">
    <source>
        <dbReference type="SAM" id="Phobius"/>
    </source>
</evidence>
<dbReference type="GO" id="GO:0016020">
    <property type="term" value="C:membrane"/>
    <property type="evidence" value="ECO:0007669"/>
    <property type="project" value="UniProtKB-SubCell"/>
</dbReference>
<evidence type="ECO:0000256" key="7">
    <source>
        <dbReference type="ARBA" id="ARBA00022801"/>
    </source>
</evidence>
<keyword evidence="4 14" id="KW-0645">Protease</keyword>
<evidence type="ECO:0000256" key="9">
    <source>
        <dbReference type="ARBA" id="ARBA00022989"/>
    </source>
</evidence>
<evidence type="ECO:0000256" key="4">
    <source>
        <dbReference type="ARBA" id="ARBA00022670"/>
    </source>
</evidence>
<evidence type="ECO:0000256" key="1">
    <source>
        <dbReference type="ARBA" id="ARBA00001947"/>
    </source>
</evidence>
<comment type="similarity">
    <text evidence="3">Belongs to the peptidase M50B family.</text>
</comment>
<dbReference type="AlphaFoldDB" id="A0AAU7E0D4"/>
<protein>
    <submittedName>
        <fullName evidence="14">Site-2 protease family protein</fullName>
    </submittedName>
</protein>
<sequence>MNKQQGWRLGSLAGAQIILRPGALVIIAFFMLASLPIMQNGTLGPGQVVAGALGISLLILLSVFLHEVAHLLVGKIFGAQAKEIVLTLMGGHATFEQGFRKPWHGAVVAVAGPTVNLVLALFFHLGSRALPPGLPTSVATILTTMNLALALFNLIPGLPLDGGAALRDVLWSVTGSRAKATNVAATTGQVLAVVGLISAFAIPMYQRQLPNYTLLLFVTLAVVFLWQGAAQAKKAQKTTTWLENLDLAEFLRPAVALNAAQTVAELDNILASYPGRQVVIYDAKSMPTAYPVPQAVHRVPAELRATTPVAAVSAALIPGAVVDADISMFDLFKLAGHFGASVPFFVVVSGTQLLGIVDAQKTSRDPN</sequence>
<feature type="transmembrane region" description="Helical" evidence="12">
    <location>
        <begin position="12"/>
        <end position="35"/>
    </location>
</feature>
<comment type="cofactor">
    <cofactor evidence="1">
        <name>Zn(2+)</name>
        <dbReference type="ChEBI" id="CHEBI:29105"/>
    </cofactor>
</comment>
<evidence type="ECO:0000256" key="3">
    <source>
        <dbReference type="ARBA" id="ARBA00007931"/>
    </source>
</evidence>
<dbReference type="EMBL" id="CP146203">
    <property type="protein sequence ID" value="XBH22805.1"/>
    <property type="molecule type" value="Genomic_DNA"/>
</dbReference>
<proteinExistence type="inferred from homology"/>
<keyword evidence="7" id="KW-0378">Hydrolase</keyword>
<keyword evidence="10" id="KW-0482">Metalloprotease</keyword>
<feature type="transmembrane region" description="Helical" evidence="12">
    <location>
        <begin position="211"/>
        <end position="229"/>
    </location>
</feature>
<keyword evidence="9 12" id="KW-1133">Transmembrane helix</keyword>
<dbReference type="GO" id="GO:0006508">
    <property type="term" value="P:proteolysis"/>
    <property type="evidence" value="ECO:0007669"/>
    <property type="project" value="UniProtKB-KW"/>
</dbReference>
<dbReference type="InterPro" id="IPR008915">
    <property type="entry name" value="Peptidase_M50"/>
</dbReference>
<keyword evidence="6" id="KW-0479">Metal-binding</keyword>
<comment type="subcellular location">
    <subcellularLocation>
        <location evidence="2">Membrane</location>
        <topology evidence="2">Multi-pass membrane protein</topology>
    </subcellularLocation>
</comment>
<feature type="transmembrane region" description="Helical" evidence="12">
    <location>
        <begin position="138"/>
        <end position="160"/>
    </location>
</feature>
<accession>A0AAU7E0D4</accession>
<feature type="domain" description="Peptidase M50" evidence="13">
    <location>
        <begin position="56"/>
        <end position="125"/>
    </location>
</feature>
<feature type="transmembrane region" description="Helical" evidence="12">
    <location>
        <begin position="47"/>
        <end position="65"/>
    </location>
</feature>
<dbReference type="PANTHER" id="PTHR39188">
    <property type="entry name" value="MEMBRANE-ASSOCIATED ZINC METALLOPROTEASE M50B"/>
    <property type="match status" value="1"/>
</dbReference>
<evidence type="ECO:0000313" key="14">
    <source>
        <dbReference type="EMBL" id="XBH22805.1"/>
    </source>
</evidence>
<evidence type="ECO:0000256" key="8">
    <source>
        <dbReference type="ARBA" id="ARBA00022833"/>
    </source>
</evidence>
<evidence type="ECO:0000256" key="6">
    <source>
        <dbReference type="ARBA" id="ARBA00022723"/>
    </source>
</evidence>
<keyword evidence="8" id="KW-0862">Zinc</keyword>
<gene>
    <name evidence="14" type="ORF">V5R04_06205</name>
</gene>
<feature type="transmembrane region" description="Helical" evidence="12">
    <location>
        <begin position="181"/>
        <end position="205"/>
    </location>
</feature>
<evidence type="ECO:0000259" key="13">
    <source>
        <dbReference type="Pfam" id="PF02163"/>
    </source>
</evidence>
<dbReference type="Pfam" id="PF02163">
    <property type="entry name" value="Peptidase_M50"/>
    <property type="match status" value="2"/>
</dbReference>
<keyword evidence="11 12" id="KW-0472">Membrane</keyword>
<keyword evidence="5 12" id="KW-0812">Transmembrane</keyword>
<feature type="domain" description="Peptidase M50" evidence="13">
    <location>
        <begin position="137"/>
        <end position="194"/>
    </location>
</feature>
<evidence type="ECO:0000256" key="10">
    <source>
        <dbReference type="ARBA" id="ARBA00023049"/>
    </source>
</evidence>
<dbReference type="GO" id="GO:0008237">
    <property type="term" value="F:metallopeptidase activity"/>
    <property type="evidence" value="ECO:0007669"/>
    <property type="project" value="UniProtKB-KW"/>
</dbReference>
<dbReference type="PANTHER" id="PTHR39188:SF3">
    <property type="entry name" value="STAGE IV SPORULATION PROTEIN FB"/>
    <property type="match status" value="1"/>
</dbReference>
<name>A0AAU7E0D4_9MICO</name>
<evidence type="ECO:0000256" key="11">
    <source>
        <dbReference type="ARBA" id="ARBA00023136"/>
    </source>
</evidence>
<organism evidence="14">
    <name type="scientific">Jonesiaceae bacterium BS-20</name>
    <dbReference type="NCBI Taxonomy" id="3120821"/>
    <lineage>
        <taxon>Bacteria</taxon>
        <taxon>Bacillati</taxon>
        <taxon>Actinomycetota</taxon>
        <taxon>Actinomycetes</taxon>
        <taxon>Micrococcales</taxon>
        <taxon>Jonesiaceae</taxon>
    </lineage>
</organism>
<reference evidence="14" key="1">
    <citation type="submission" date="2024-02" db="EMBL/GenBank/DDBJ databases">
        <title>Tomenella chthoni gen. nov. sp. nov., a member of the family Jonesiaceae isolated from bat guano.</title>
        <authorList>
            <person name="Miller S.L."/>
            <person name="King J."/>
            <person name="Sankaranarayanan K."/>
            <person name="Lawson P.A."/>
        </authorList>
    </citation>
    <scope>NUCLEOTIDE SEQUENCE</scope>
    <source>
        <strain evidence="14">BS-20</strain>
    </source>
</reference>
<evidence type="ECO:0000256" key="5">
    <source>
        <dbReference type="ARBA" id="ARBA00022692"/>
    </source>
</evidence>
<feature type="transmembrane region" description="Helical" evidence="12">
    <location>
        <begin position="106"/>
        <end position="126"/>
    </location>
</feature>